<evidence type="ECO:0000256" key="4">
    <source>
        <dbReference type="SAM" id="SignalP"/>
    </source>
</evidence>
<feature type="domain" description="Partial AB-hydrolase lipase" evidence="5">
    <location>
        <begin position="46"/>
        <end position="102"/>
    </location>
</feature>
<evidence type="ECO:0000256" key="3">
    <source>
        <dbReference type="PIRSR" id="PIRSR000862-1"/>
    </source>
</evidence>
<feature type="domain" description="Serine aminopeptidase S33" evidence="6">
    <location>
        <begin position="106"/>
        <end position="221"/>
    </location>
</feature>
<dbReference type="Gramene" id="TraesCS7A03G0599200.2">
    <property type="protein sequence ID" value="TraesCS7A03G0599200.2.CDS"/>
    <property type="gene ID" value="TraesCS7A03G0599200"/>
</dbReference>
<dbReference type="EnsemblPlants" id="TraesCS7A02G259100.1">
    <property type="protein sequence ID" value="TraesCS7A02G259100.1"/>
    <property type="gene ID" value="TraesCS7A02G259100"/>
</dbReference>
<evidence type="ECO:0000259" key="5">
    <source>
        <dbReference type="Pfam" id="PF04083"/>
    </source>
</evidence>
<dbReference type="Gramene" id="TraesCLE_scaffold_003167_01G000100.1">
    <property type="protein sequence ID" value="TraesCLE_scaffold_003167_01G000100.1"/>
    <property type="gene ID" value="TraesCLE_scaffold_003167_01G000100"/>
</dbReference>
<feature type="active site" description="Charge relay system" evidence="3">
    <location>
        <position position="395"/>
    </location>
</feature>
<organism evidence="7">
    <name type="scientific">Triticum aestivum</name>
    <name type="common">Wheat</name>
    <dbReference type="NCBI Taxonomy" id="4565"/>
    <lineage>
        <taxon>Eukaryota</taxon>
        <taxon>Viridiplantae</taxon>
        <taxon>Streptophyta</taxon>
        <taxon>Embryophyta</taxon>
        <taxon>Tracheophyta</taxon>
        <taxon>Spermatophyta</taxon>
        <taxon>Magnoliopsida</taxon>
        <taxon>Liliopsida</taxon>
        <taxon>Poales</taxon>
        <taxon>Poaceae</taxon>
        <taxon>BOP clade</taxon>
        <taxon>Pooideae</taxon>
        <taxon>Triticodae</taxon>
        <taxon>Triticeae</taxon>
        <taxon>Triticinae</taxon>
        <taxon>Triticum</taxon>
    </lineage>
</organism>
<dbReference type="GO" id="GO:0006629">
    <property type="term" value="P:lipid metabolic process"/>
    <property type="evidence" value="ECO:0000318"/>
    <property type="project" value="GO_Central"/>
</dbReference>
<dbReference type="GO" id="GO:0016298">
    <property type="term" value="F:lipase activity"/>
    <property type="evidence" value="ECO:0000318"/>
    <property type="project" value="GO_Central"/>
</dbReference>
<feature type="active site" description="Charge relay system" evidence="3">
    <location>
        <position position="362"/>
    </location>
</feature>
<evidence type="ECO:0000313" key="8">
    <source>
        <dbReference type="Proteomes" id="UP000019116"/>
    </source>
</evidence>
<evidence type="ECO:0000313" key="7">
    <source>
        <dbReference type="EnsemblPlants" id="TraesCS7A02G259100.1"/>
    </source>
</evidence>
<dbReference type="Gene3D" id="3.40.50.1820">
    <property type="entry name" value="alpha/beta hydrolase"/>
    <property type="match status" value="1"/>
</dbReference>
<dbReference type="SMR" id="A0A3B6RIC8"/>
<dbReference type="AlphaFoldDB" id="A0A3B6RIC8"/>
<dbReference type="InterPro" id="IPR006693">
    <property type="entry name" value="AB_hydrolase_lipase"/>
</dbReference>
<dbReference type="SUPFAM" id="SSF53474">
    <property type="entry name" value="alpha/beta-Hydrolases"/>
    <property type="match status" value="1"/>
</dbReference>
<dbReference type="Pfam" id="PF12146">
    <property type="entry name" value="Hydrolase_4"/>
    <property type="match status" value="1"/>
</dbReference>
<dbReference type="PIRSF" id="PIRSF000862">
    <property type="entry name" value="Steryl_ester_lip"/>
    <property type="match status" value="1"/>
</dbReference>
<proteinExistence type="inferred from homology"/>
<reference evidence="7" key="2">
    <citation type="submission" date="2018-10" db="UniProtKB">
        <authorList>
            <consortium name="EnsemblPlants"/>
        </authorList>
    </citation>
    <scope>IDENTIFICATION</scope>
</reference>
<dbReference type="InterPro" id="IPR025483">
    <property type="entry name" value="Lipase_euk"/>
</dbReference>
<dbReference type="Gramene" id="TraesWEE_scaffold_178645_01G000100.1">
    <property type="protein sequence ID" value="TraesWEE_scaffold_178645_01G000100.1"/>
    <property type="gene ID" value="TraesWEE_scaffold_178645_01G000100"/>
</dbReference>
<reference evidence="7" key="1">
    <citation type="submission" date="2018-08" db="EMBL/GenBank/DDBJ databases">
        <authorList>
            <person name="Rossello M."/>
        </authorList>
    </citation>
    <scope>NUCLEOTIDE SEQUENCE [LARGE SCALE GENOMIC DNA]</scope>
    <source>
        <strain evidence="7">cv. Chinese Spring</strain>
    </source>
</reference>
<dbReference type="InterPro" id="IPR029058">
    <property type="entry name" value="AB_hydrolase_fold"/>
</dbReference>
<dbReference type="InterPro" id="IPR022742">
    <property type="entry name" value="Hydrolase_4"/>
</dbReference>
<keyword evidence="2" id="KW-0378">Hydrolase</keyword>
<keyword evidence="8" id="KW-1185">Reference proteome</keyword>
<evidence type="ECO:0000259" key="6">
    <source>
        <dbReference type="Pfam" id="PF12146"/>
    </source>
</evidence>
<dbReference type="Gramene" id="TraesROB_scaffold_012318_01G000100.1">
    <property type="protein sequence ID" value="TraesROB_scaffold_012318_01G000100.1"/>
    <property type="gene ID" value="TraesROB_scaffold_012318_01G000100"/>
</dbReference>
<feature type="chain" id="PRO_5043180022" description="Lipase" evidence="4">
    <location>
        <begin position="20"/>
        <end position="420"/>
    </location>
</feature>
<feature type="signal peptide" evidence="4">
    <location>
        <begin position="1"/>
        <end position="19"/>
    </location>
</feature>
<dbReference type="STRING" id="4565.A0A3B6RIC8"/>
<dbReference type="PANTHER" id="PTHR11005">
    <property type="entry name" value="LYSOSOMAL ACID LIPASE-RELATED"/>
    <property type="match status" value="1"/>
</dbReference>
<dbReference type="GO" id="GO:0016042">
    <property type="term" value="P:lipid catabolic process"/>
    <property type="evidence" value="ECO:0007669"/>
    <property type="project" value="UniProtKB-KW"/>
</dbReference>
<dbReference type="OrthoDB" id="9974421at2759"/>
<name>A0A3B6RIC8_WHEAT</name>
<dbReference type="Gramene" id="TraesCAD_scaffold_002272_01G000500.1">
    <property type="protein sequence ID" value="TraesCAD_scaffold_002272_01G000500.1"/>
    <property type="gene ID" value="TraesCAD_scaffold_002272_01G000500"/>
</dbReference>
<keyword evidence="2" id="KW-0443">Lipid metabolism</keyword>
<feature type="active site" description="Nucleophile" evidence="3">
    <location>
        <position position="177"/>
    </location>
</feature>
<dbReference type="Pfam" id="PF04083">
    <property type="entry name" value="Abhydro_lipase"/>
    <property type="match status" value="1"/>
</dbReference>
<evidence type="ECO:0000256" key="2">
    <source>
        <dbReference type="PIRNR" id="PIRNR000862"/>
    </source>
</evidence>
<keyword evidence="2" id="KW-0442">Lipid degradation</keyword>
<dbReference type="Gramene" id="TraesCS7A02G259100.1">
    <property type="protein sequence ID" value="TraesCS7A02G259100.1"/>
    <property type="gene ID" value="TraesCS7A02G259100"/>
</dbReference>
<sequence length="420" mass="46049">MGPAAVAVLVILCAAGAEARVPAGHLATRRRDSVPAGVGACALAVAPFGYPCEEHTMTTVDGYILSLQRIPRGRRPSGGGGAGQPVLLQHGVLTDGMTWLLSSPEESLAYILADSGFDVWVANNRGTRWSSRHVSLDSSSRRYWDWSWDDLVVNDMPSMVDYICSHTAQKPHFLGHSMGTLVALAAFSEGRTVDKLKSAALLTPVAYLSHMTTPLGILLAKAFVGEAGGGEPLQGTVPPSWNQLLRPPHRLHRYLYFLLVLVCVHASRGFRAERPWRVRTAGKNYCLNSSAVDVFLQYEPQPTSTKTMVHLAQTFRDGVLSKYDYVWPGVNVEKYGQPDPPAYNMSNIPPGFPLFLSYGGRDELADPVDVGRLLGDLRGHDPGRLTVQYLEQFAHADFVIGTCAKDYVYKDVVSFFNRFN</sequence>
<comment type="similarity">
    <text evidence="1 2">Belongs to the AB hydrolase superfamily. Lipase family.</text>
</comment>
<keyword evidence="4" id="KW-0732">Signal</keyword>
<evidence type="ECO:0000256" key="1">
    <source>
        <dbReference type="ARBA" id="ARBA00010701"/>
    </source>
</evidence>
<dbReference type="PaxDb" id="4565-Traes_7DS_58B00253B.1"/>
<dbReference type="Proteomes" id="UP000019116">
    <property type="component" value="Chromosome 7A"/>
</dbReference>
<gene>
    <name evidence="7" type="primary">LOC123150527</name>
</gene>
<protein>
    <recommendedName>
        <fullName evidence="2">Lipase</fullName>
    </recommendedName>
</protein>
<accession>A0A3B6RIC8</accession>